<dbReference type="RefSeq" id="WP_009872617.1">
    <property type="nucleotide sequence ID" value="NC_007429.1"/>
</dbReference>
<evidence type="ECO:0000313" key="1">
    <source>
        <dbReference type="EMBL" id="AAX50653.1"/>
    </source>
</evidence>
<dbReference type="InterPro" id="IPR011989">
    <property type="entry name" value="ARM-like"/>
</dbReference>
<gene>
    <name evidence="1" type="ordered locus">CTA_0419</name>
</gene>
<reference evidence="1 2" key="1">
    <citation type="journal article" date="2005" name="Infect. Immun.">
        <title>Comparative genomic analysis of Chlamydia trachomatis oculotropic and genitotropic strains.</title>
        <authorList>
            <person name="Carlson J.H."/>
            <person name="Porcella S.F."/>
            <person name="McClarty G."/>
            <person name="Caldwell H.D."/>
        </authorList>
    </citation>
    <scope>NUCLEOTIDE SEQUENCE [LARGE SCALE GENOMIC DNA]</scope>
    <source>
        <strain evidence="2">ATCC VR-571B / DSM 19440 / HAR-13</strain>
    </source>
</reference>
<accession>A0A0H2X130</accession>
<dbReference type="InterPro" id="IPR016024">
    <property type="entry name" value="ARM-type_fold"/>
</dbReference>
<dbReference type="Gene3D" id="1.25.10.10">
    <property type="entry name" value="Leucine-rich Repeat Variant"/>
    <property type="match status" value="1"/>
</dbReference>
<protein>
    <submittedName>
        <fullName evidence="1">Hypothetical membrane associated protein</fullName>
    </submittedName>
</protein>
<dbReference type="HOGENOM" id="CLU_499404_0_0_0"/>
<evidence type="ECO:0000313" key="2">
    <source>
        <dbReference type="Proteomes" id="UP000002532"/>
    </source>
</evidence>
<dbReference type="KEGG" id="cta:CTA_0419"/>
<keyword evidence="2" id="KW-1185">Reference proteome</keyword>
<proteinExistence type="predicted"/>
<dbReference type="Proteomes" id="UP000002532">
    <property type="component" value="Chromosome"/>
</dbReference>
<dbReference type="AlphaFoldDB" id="A0A0H2X130"/>
<dbReference type="EMBL" id="CP000051">
    <property type="protein sequence ID" value="AAX50653.1"/>
    <property type="molecule type" value="Genomic_DNA"/>
</dbReference>
<sequence length="539" mass="59840">MCCVDGSNSIQQRMRFCEYRTAAQEAKTSLSSDCSLLEARLALRALAKHHEYSAWREAFLRSQERFPSLEADRDIHEDLAASLLQKNIRHSSLTVRVITILAVGMARDYRLVPIVLQALSDDSDTVREIAVQVAVMYGSSCLLRAVGDLAKNDSSIQVRITAYRAAAVLEIQDLVPHLRVVVQNTQLDGTERREAWRSLCVLTRPHSGVLTGIDQALMTCEMLKEYPEKCTEEQIRTLLAADHPEVQVATLQIILRGGRVFRSSSIMESVQKLACNSLSARVQMQAAAILYLEGDPFGEDKLTEGLSATSSILCEAASEAVCSLGIHGVHLAGRFLSKVQGMRSRVNLAFALLVSREKVEEAGDVVASFMHRIEPCRAIEQFLCEDQKIFVASSPLQVEIMKRDLAKKIIRLLVAAQYSKAKMVVAQYLAGQQVGWSFCSEVFWEEGDSEDFVEPLQEESFAFALEKALSFLQREGGEAGLHAVISLYPHSRWQDKLTILEAIAYSENRIATCFLRERCLQEAASLQSAAAGAVFALFK</sequence>
<organism evidence="1 2">
    <name type="scientific">Chlamydia trachomatis serovar A (strain ATCC VR-571B / DSM 19440 / HAR-13)</name>
    <dbReference type="NCBI Taxonomy" id="315277"/>
    <lineage>
        <taxon>Bacteria</taxon>
        <taxon>Pseudomonadati</taxon>
        <taxon>Chlamydiota</taxon>
        <taxon>Chlamydiia</taxon>
        <taxon>Chlamydiales</taxon>
        <taxon>Chlamydiaceae</taxon>
        <taxon>Chlamydia/Chlamydophila group</taxon>
        <taxon>Chlamydia</taxon>
    </lineage>
</organism>
<name>A0A0H2X130_CHLTA</name>
<dbReference type="SUPFAM" id="SSF48371">
    <property type="entry name" value="ARM repeat"/>
    <property type="match status" value="1"/>
</dbReference>